<feature type="domain" description="Acyl-CoA oxidase/dehydrogenase middle" evidence="8">
    <location>
        <begin position="120"/>
        <end position="210"/>
    </location>
</feature>
<evidence type="ECO:0000259" key="8">
    <source>
        <dbReference type="Pfam" id="PF02770"/>
    </source>
</evidence>
<dbReference type="Gene3D" id="1.20.140.10">
    <property type="entry name" value="Butyryl-CoA Dehydrogenase, subunit A, domain 3"/>
    <property type="match status" value="1"/>
</dbReference>
<organism evidence="10 11">
    <name type="scientific">Knoellia locipacati</name>
    <dbReference type="NCBI Taxonomy" id="882824"/>
    <lineage>
        <taxon>Bacteria</taxon>
        <taxon>Bacillati</taxon>
        <taxon>Actinomycetota</taxon>
        <taxon>Actinomycetes</taxon>
        <taxon>Micrococcales</taxon>
        <taxon>Intrasporangiaceae</taxon>
        <taxon>Knoellia</taxon>
    </lineage>
</organism>
<dbReference type="GO" id="GO:0003995">
    <property type="term" value="F:acyl-CoA dehydrogenase activity"/>
    <property type="evidence" value="ECO:0007669"/>
    <property type="project" value="TreeGrafter"/>
</dbReference>
<dbReference type="InterPro" id="IPR046373">
    <property type="entry name" value="Acyl-CoA_Oxase/DH_mid-dom_sf"/>
</dbReference>
<dbReference type="InterPro" id="IPR009100">
    <property type="entry name" value="AcylCoA_DH/oxidase_NM_dom_sf"/>
</dbReference>
<feature type="domain" description="Acyl-CoA dehydrogenase/oxidase C-terminal" evidence="7">
    <location>
        <begin position="227"/>
        <end position="368"/>
    </location>
</feature>
<evidence type="ECO:0000256" key="4">
    <source>
        <dbReference type="ARBA" id="ARBA00022827"/>
    </source>
</evidence>
<dbReference type="EMBL" id="BKBA01000003">
    <property type="protein sequence ID" value="GEQ12753.1"/>
    <property type="molecule type" value="Genomic_DNA"/>
</dbReference>
<dbReference type="InterPro" id="IPR006091">
    <property type="entry name" value="Acyl-CoA_Oxase/DH_mid-dom"/>
</dbReference>
<dbReference type="Pfam" id="PF02770">
    <property type="entry name" value="Acyl-CoA_dh_M"/>
    <property type="match status" value="1"/>
</dbReference>
<sequence>MDFSLTDEQHDLVDSVTRLAEREFAPKAFSREGFAWDSLRILAENGLTGLTLSEDVGGQGAGLLDAVLAMQAITKICPHSADAFQAANFGAIRQIAWFGSDRVKEEVLTPLLRGEALVSAGMSEPEAGTALTDLRTRAEYDGDDVVINGQKCWNSHGPDITHTVVWCRFGPRTRDIGAVVVPVDTPGFTRGKTETYMSGEHHCQLYFDNVRVPREYVLADSGAVSRMLSIFGVERIGNASRAIALAETAYERAVEHAKSRTAFGQPLSNFQGLQWKFADMRVQLDAAKLLIFRAVASAESGPPDPTEAAIAKLHANETAFRVANDALQVFGASGYSTEFPLEYIVRRTRGWMIAGGSVEVLRNTIAGNIFGQRFSQRPAAPAPAAPPSDILAAQPDESSLSVAPEPAGVGR</sequence>
<dbReference type="SUPFAM" id="SSF56645">
    <property type="entry name" value="Acyl-CoA dehydrogenase NM domain-like"/>
    <property type="match status" value="1"/>
</dbReference>
<evidence type="ECO:0000313" key="10">
    <source>
        <dbReference type="EMBL" id="GEQ12753.1"/>
    </source>
</evidence>
<keyword evidence="3 5" id="KW-0285">Flavoprotein</keyword>
<evidence type="ECO:0000256" key="3">
    <source>
        <dbReference type="ARBA" id="ARBA00022630"/>
    </source>
</evidence>
<accession>A0A512SXT1</accession>
<dbReference type="InterPro" id="IPR036250">
    <property type="entry name" value="AcylCo_DH-like_C"/>
</dbReference>
<dbReference type="SUPFAM" id="SSF47203">
    <property type="entry name" value="Acyl-CoA dehydrogenase C-terminal domain-like"/>
    <property type="match status" value="1"/>
</dbReference>
<dbReference type="Proteomes" id="UP000321793">
    <property type="component" value="Unassembled WGS sequence"/>
</dbReference>
<reference evidence="10 11" key="1">
    <citation type="submission" date="2019-07" db="EMBL/GenBank/DDBJ databases">
        <title>Whole genome shotgun sequence of Knoellia locipacati NBRC 109775.</title>
        <authorList>
            <person name="Hosoyama A."/>
            <person name="Uohara A."/>
            <person name="Ohji S."/>
            <person name="Ichikawa N."/>
        </authorList>
    </citation>
    <scope>NUCLEOTIDE SEQUENCE [LARGE SCALE GENOMIC DNA]</scope>
    <source>
        <strain evidence="10 11">NBRC 109775</strain>
    </source>
</reference>
<dbReference type="GO" id="GO:0033539">
    <property type="term" value="P:fatty acid beta-oxidation using acyl-CoA dehydrogenase"/>
    <property type="evidence" value="ECO:0007669"/>
    <property type="project" value="TreeGrafter"/>
</dbReference>
<evidence type="ECO:0000256" key="6">
    <source>
        <dbReference type="SAM" id="MobiDB-lite"/>
    </source>
</evidence>
<comment type="cofactor">
    <cofactor evidence="1 5">
        <name>FAD</name>
        <dbReference type="ChEBI" id="CHEBI:57692"/>
    </cofactor>
</comment>
<comment type="similarity">
    <text evidence="2 5">Belongs to the acyl-CoA dehydrogenase family.</text>
</comment>
<dbReference type="GO" id="GO:0046359">
    <property type="term" value="P:butyrate catabolic process"/>
    <property type="evidence" value="ECO:0007669"/>
    <property type="project" value="TreeGrafter"/>
</dbReference>
<feature type="domain" description="Acyl-CoA dehydrogenase/oxidase N-terminal" evidence="9">
    <location>
        <begin position="6"/>
        <end position="115"/>
    </location>
</feature>
<evidence type="ECO:0000256" key="2">
    <source>
        <dbReference type="ARBA" id="ARBA00009347"/>
    </source>
</evidence>
<dbReference type="AlphaFoldDB" id="A0A512SXT1"/>
<evidence type="ECO:0000259" key="7">
    <source>
        <dbReference type="Pfam" id="PF00441"/>
    </source>
</evidence>
<dbReference type="InterPro" id="IPR013786">
    <property type="entry name" value="AcylCoA_DH/ox_N"/>
</dbReference>
<dbReference type="FunFam" id="1.20.140.10:FF:000004">
    <property type="entry name" value="Acyl-CoA dehydrogenase FadE25"/>
    <property type="match status" value="1"/>
</dbReference>
<dbReference type="Gene3D" id="1.10.540.10">
    <property type="entry name" value="Acyl-CoA dehydrogenase/oxidase, N-terminal domain"/>
    <property type="match status" value="1"/>
</dbReference>
<dbReference type="InterPro" id="IPR037069">
    <property type="entry name" value="AcylCoA_DH/ox_N_sf"/>
</dbReference>
<protein>
    <submittedName>
        <fullName evidence="10">Acyl-CoA dehydrogenase</fullName>
    </submittedName>
</protein>
<dbReference type="GO" id="GO:0050660">
    <property type="term" value="F:flavin adenine dinucleotide binding"/>
    <property type="evidence" value="ECO:0007669"/>
    <property type="project" value="InterPro"/>
</dbReference>
<dbReference type="Gene3D" id="2.40.110.10">
    <property type="entry name" value="Butyryl-CoA Dehydrogenase, subunit A, domain 2"/>
    <property type="match status" value="1"/>
</dbReference>
<keyword evidence="4 5" id="KW-0274">FAD</keyword>
<evidence type="ECO:0000256" key="1">
    <source>
        <dbReference type="ARBA" id="ARBA00001974"/>
    </source>
</evidence>
<gene>
    <name evidence="10" type="ORF">KLO01_08000</name>
</gene>
<dbReference type="RefSeq" id="WP_147062305.1">
    <property type="nucleotide sequence ID" value="NZ_BAABDN010000001.1"/>
</dbReference>
<dbReference type="InterPro" id="IPR009075">
    <property type="entry name" value="AcylCo_DH/oxidase_C"/>
</dbReference>
<feature type="region of interest" description="Disordered" evidence="6">
    <location>
        <begin position="376"/>
        <end position="411"/>
    </location>
</feature>
<evidence type="ECO:0000256" key="5">
    <source>
        <dbReference type="RuleBase" id="RU362125"/>
    </source>
</evidence>
<dbReference type="PANTHER" id="PTHR43884:SF12">
    <property type="entry name" value="ISOVALERYL-COA DEHYDROGENASE, MITOCHONDRIAL-RELATED"/>
    <property type="match status" value="1"/>
</dbReference>
<dbReference type="Pfam" id="PF02771">
    <property type="entry name" value="Acyl-CoA_dh_N"/>
    <property type="match status" value="1"/>
</dbReference>
<dbReference type="OrthoDB" id="7328575at2"/>
<keyword evidence="5" id="KW-0560">Oxidoreductase</keyword>
<proteinExistence type="inferred from homology"/>
<dbReference type="Pfam" id="PF00441">
    <property type="entry name" value="Acyl-CoA_dh_1"/>
    <property type="match status" value="1"/>
</dbReference>
<evidence type="ECO:0000313" key="11">
    <source>
        <dbReference type="Proteomes" id="UP000321793"/>
    </source>
</evidence>
<keyword evidence="11" id="KW-1185">Reference proteome</keyword>
<name>A0A512SXT1_9MICO</name>
<dbReference type="PANTHER" id="PTHR43884">
    <property type="entry name" value="ACYL-COA DEHYDROGENASE"/>
    <property type="match status" value="1"/>
</dbReference>
<evidence type="ECO:0000259" key="9">
    <source>
        <dbReference type="Pfam" id="PF02771"/>
    </source>
</evidence>
<comment type="caution">
    <text evidence="10">The sequence shown here is derived from an EMBL/GenBank/DDBJ whole genome shotgun (WGS) entry which is preliminary data.</text>
</comment>